<dbReference type="AlphaFoldDB" id="A0A1X1RQR6"/>
<dbReference type="Proteomes" id="UP000193907">
    <property type="component" value="Unassembled WGS sequence"/>
</dbReference>
<dbReference type="InterPro" id="IPR058644">
    <property type="entry name" value="Mtb12-like_C"/>
</dbReference>
<feature type="domain" description="Low molecular weight antigen MTB12-like C-terminal" evidence="4">
    <location>
        <begin position="52"/>
        <end position="163"/>
    </location>
</feature>
<organism evidence="5 6">
    <name type="scientific">Mycobacterium celatum</name>
    <dbReference type="NCBI Taxonomy" id="28045"/>
    <lineage>
        <taxon>Bacteria</taxon>
        <taxon>Bacillati</taxon>
        <taxon>Actinomycetota</taxon>
        <taxon>Actinomycetes</taxon>
        <taxon>Mycobacteriales</taxon>
        <taxon>Mycobacteriaceae</taxon>
        <taxon>Mycobacterium</taxon>
    </lineage>
</organism>
<protein>
    <recommendedName>
        <fullName evidence="4">Low molecular weight antigen MTB12-like C-terminal domain-containing protein</fullName>
    </recommendedName>
</protein>
<evidence type="ECO:0000259" key="4">
    <source>
        <dbReference type="Pfam" id="PF26580"/>
    </source>
</evidence>
<sequence length="166" mass="16363">MTVKSLATAAAAVAAIGAAAAGVTSISSVTPAAPQVQPVVFGAPMPLDPAADVPTPDQLINVLNGLQNPSVPFASKGYLVEGGVGGVEGRIADRKLQQAAAHGSLPLTFQVANIAPAGPGAASADITASGPTLAPTTQNITFVNQGSWKLSRASAMTLVQQIQSAG</sequence>
<evidence type="ECO:0000256" key="3">
    <source>
        <dbReference type="SAM" id="SignalP"/>
    </source>
</evidence>
<dbReference type="RefSeq" id="WP_062540657.1">
    <property type="nucleotide sequence ID" value="NZ_BBUN01000248.1"/>
</dbReference>
<evidence type="ECO:0000313" key="6">
    <source>
        <dbReference type="Proteomes" id="UP000193907"/>
    </source>
</evidence>
<keyword evidence="6" id="KW-1185">Reference proteome</keyword>
<keyword evidence="1 3" id="KW-0732">Signal</keyword>
<dbReference type="EMBL" id="LQOM01000028">
    <property type="protein sequence ID" value="ORV12602.1"/>
    <property type="molecule type" value="Genomic_DNA"/>
</dbReference>
<accession>A0A1X1RQR6</accession>
<evidence type="ECO:0000256" key="2">
    <source>
        <dbReference type="ARBA" id="ARBA00093774"/>
    </source>
</evidence>
<dbReference type="Pfam" id="PF26580">
    <property type="entry name" value="Mtb12_C"/>
    <property type="match status" value="1"/>
</dbReference>
<evidence type="ECO:0000313" key="5">
    <source>
        <dbReference type="EMBL" id="ORV12602.1"/>
    </source>
</evidence>
<evidence type="ECO:0000256" key="1">
    <source>
        <dbReference type="ARBA" id="ARBA00022729"/>
    </source>
</evidence>
<dbReference type="STRING" id="28045.AWB95_11790"/>
<feature type="chain" id="PRO_5010865705" description="Low molecular weight antigen MTB12-like C-terminal domain-containing protein" evidence="3">
    <location>
        <begin position="21"/>
        <end position="166"/>
    </location>
</feature>
<feature type="signal peptide" evidence="3">
    <location>
        <begin position="1"/>
        <end position="20"/>
    </location>
</feature>
<comment type="caution">
    <text evidence="5">The sequence shown here is derived from an EMBL/GenBank/DDBJ whole genome shotgun (WGS) entry which is preliminary data.</text>
</comment>
<name>A0A1X1RQR6_MYCCE</name>
<reference evidence="5 6" key="1">
    <citation type="submission" date="2016-01" db="EMBL/GenBank/DDBJ databases">
        <title>The new phylogeny of the genus Mycobacterium.</title>
        <authorList>
            <person name="Tarcisio F."/>
            <person name="Conor M."/>
            <person name="Antonella G."/>
            <person name="Elisabetta G."/>
            <person name="Giulia F.S."/>
            <person name="Sara T."/>
            <person name="Anna F."/>
            <person name="Clotilde B."/>
            <person name="Roberto B."/>
            <person name="Veronica D.S."/>
            <person name="Fabio R."/>
            <person name="Monica P."/>
            <person name="Olivier J."/>
            <person name="Enrico T."/>
            <person name="Nicola S."/>
        </authorList>
    </citation>
    <scope>NUCLEOTIDE SEQUENCE [LARGE SCALE GENOMIC DNA]</scope>
    <source>
        <strain evidence="5 6">DSM 44243</strain>
    </source>
</reference>
<comment type="similarity">
    <text evidence="2">Belongs to the MTB12 family.</text>
</comment>
<gene>
    <name evidence="5" type="ORF">AWB95_11790</name>
</gene>
<proteinExistence type="inferred from homology"/>